<keyword evidence="1" id="KW-0732">Signal</keyword>
<evidence type="ECO:0000256" key="1">
    <source>
        <dbReference type="SAM" id="SignalP"/>
    </source>
</evidence>
<sequence length="320" mass="34937">MQIKPSNIFALAVISSFVAATAQAQNAFSGTGTGLGESAVEQRNDDLADDIEDDFERDIDRFGNEGRELGFDGSIALRATTANGNDESIDAGIGANFGYYDGANGYELSLSYIYGESEDRFGNTNTTDDNLLYDFQYTRDFTPVLYGFAKLQGSYTGDEDEGEQYFDIDGNPIELDSDLERRNDVFLGFGVGYRFVNTADTQWSVQAGPGYRFADFNDIGSALTDGDLLDGEGEDVNEAAFALSSNYYQRINEMVFVTNDTDIISSSDDTVLYNDLGANVAMADALALRASIRTEYHTDPVGSEKSTDNIFGLSLVYNLN</sequence>
<dbReference type="EMBL" id="QKZL01000006">
    <property type="protein sequence ID" value="PZX16593.1"/>
    <property type="molecule type" value="Genomic_DNA"/>
</dbReference>
<comment type="caution">
    <text evidence="2">The sequence shown here is derived from an EMBL/GenBank/DDBJ whole genome shotgun (WGS) entry which is preliminary data.</text>
</comment>
<accession>A0A2W7NAC4</accession>
<organism evidence="2 3">
    <name type="scientific">Palleronia aestuarii</name>
    <dbReference type="NCBI Taxonomy" id="568105"/>
    <lineage>
        <taxon>Bacteria</taxon>
        <taxon>Pseudomonadati</taxon>
        <taxon>Pseudomonadota</taxon>
        <taxon>Alphaproteobacteria</taxon>
        <taxon>Rhodobacterales</taxon>
        <taxon>Roseobacteraceae</taxon>
        <taxon>Palleronia</taxon>
    </lineage>
</organism>
<name>A0A2W7NAC4_9RHOB</name>
<dbReference type="InterPro" id="IPR007433">
    <property type="entry name" value="DUF481"/>
</dbReference>
<gene>
    <name evidence="2" type="ORF">LX81_01964</name>
</gene>
<proteinExistence type="predicted"/>
<evidence type="ECO:0000313" key="2">
    <source>
        <dbReference type="EMBL" id="PZX16593.1"/>
    </source>
</evidence>
<protein>
    <submittedName>
        <fullName evidence="2">Putative salt-induced outer membrane protein</fullName>
    </submittedName>
</protein>
<dbReference type="AlphaFoldDB" id="A0A2W7NAC4"/>
<dbReference type="RefSeq" id="WP_111537118.1">
    <property type="nucleotide sequence ID" value="NZ_QKZL01000006.1"/>
</dbReference>
<dbReference type="Pfam" id="PF04338">
    <property type="entry name" value="DUF481"/>
    <property type="match status" value="1"/>
</dbReference>
<dbReference type="Proteomes" id="UP000248916">
    <property type="component" value="Unassembled WGS sequence"/>
</dbReference>
<evidence type="ECO:0000313" key="3">
    <source>
        <dbReference type="Proteomes" id="UP000248916"/>
    </source>
</evidence>
<reference evidence="2 3" key="1">
    <citation type="submission" date="2018-06" db="EMBL/GenBank/DDBJ databases">
        <title>Genomic Encyclopedia of Archaeal and Bacterial Type Strains, Phase II (KMG-II): from individual species to whole genera.</title>
        <authorList>
            <person name="Goeker M."/>
        </authorList>
    </citation>
    <scope>NUCLEOTIDE SEQUENCE [LARGE SCALE GENOMIC DNA]</scope>
    <source>
        <strain evidence="2 3">DSM 22009</strain>
    </source>
</reference>
<dbReference type="OrthoDB" id="7631035at2"/>
<keyword evidence="3" id="KW-1185">Reference proteome</keyword>
<feature type="signal peptide" evidence="1">
    <location>
        <begin position="1"/>
        <end position="24"/>
    </location>
</feature>
<feature type="chain" id="PRO_5015893728" evidence="1">
    <location>
        <begin position="25"/>
        <end position="320"/>
    </location>
</feature>